<evidence type="ECO:0000313" key="1">
    <source>
        <dbReference type="EMBL" id="ARV76915.1"/>
    </source>
</evidence>
<gene>
    <name evidence="1" type="ORF">PHABIO_284</name>
</gene>
<dbReference type="EMBL" id="MF042360">
    <property type="protein sequence ID" value="ARV76915.1"/>
    <property type="molecule type" value="Genomic_DNA"/>
</dbReference>
<protein>
    <submittedName>
        <fullName evidence="1">Uncharacterized protein</fullName>
    </submittedName>
</protein>
<reference evidence="1 2" key="1">
    <citation type="submission" date="2017-05" db="EMBL/GenBank/DDBJ databases">
        <authorList>
            <person name="Song R."/>
            <person name="Chenine A.L."/>
            <person name="Ruprecht R.M."/>
        </authorList>
    </citation>
    <scope>NUCLEOTIDE SEQUENCE [LARGE SCALE GENOMIC DNA]</scope>
</reference>
<evidence type="ECO:0000313" key="2">
    <source>
        <dbReference type="Proteomes" id="UP000225448"/>
    </source>
</evidence>
<name>A0A1Y0SWP0_9CAUD</name>
<keyword evidence="2" id="KW-1185">Reference proteome</keyword>
<proteinExistence type="predicted"/>
<sequence>MHNFVKHEYLDGDGGVIVTEVTKDFITVNSFHYLSASWLQWLLDNEWEFLNTWCGTSGPKLEPRMTVYTNFQRKVQ</sequence>
<accession>A0A1Y0SWP0</accession>
<organism evidence="1 2">
    <name type="scientific">Pseudomonas phage Phabio</name>
    <dbReference type="NCBI Taxonomy" id="2006668"/>
    <lineage>
        <taxon>Viruses</taxon>
        <taxon>Duplodnaviria</taxon>
        <taxon>Heunggongvirae</taxon>
        <taxon>Uroviricota</taxon>
        <taxon>Caudoviricetes</taxon>
        <taxon>Chimalliviridae</taxon>
        <taxon>Phabiovirus</taxon>
        <taxon>Phabiovirus phabio</taxon>
    </lineage>
</organism>
<dbReference type="Proteomes" id="UP000225448">
    <property type="component" value="Segment"/>
</dbReference>